<feature type="transmembrane region" description="Helical" evidence="6">
    <location>
        <begin position="247"/>
        <end position="270"/>
    </location>
</feature>
<feature type="transmembrane region" description="Helical" evidence="6">
    <location>
        <begin position="57"/>
        <end position="78"/>
    </location>
</feature>
<evidence type="ECO:0000256" key="4">
    <source>
        <dbReference type="ARBA" id="ARBA00022989"/>
    </source>
</evidence>
<dbReference type="NCBIfam" id="TIGR00374">
    <property type="entry name" value="flippase-like domain"/>
    <property type="match status" value="1"/>
</dbReference>
<evidence type="ECO:0000256" key="5">
    <source>
        <dbReference type="ARBA" id="ARBA00023136"/>
    </source>
</evidence>
<dbReference type="EMBL" id="KF900504">
    <property type="protein sequence ID" value="AIE97306.1"/>
    <property type="molecule type" value="Genomic_DNA"/>
</dbReference>
<keyword evidence="5 6" id="KW-0472">Membrane</keyword>
<keyword evidence="4 6" id="KW-1133">Transmembrane helix</keyword>
<evidence type="ECO:0000256" key="6">
    <source>
        <dbReference type="SAM" id="Phobius"/>
    </source>
</evidence>
<dbReference type="PANTHER" id="PTHR37693">
    <property type="entry name" value="PHOSPHATIDYLGLYCEROL LYSYLTRANSFERASE"/>
    <property type="match status" value="1"/>
</dbReference>
<evidence type="ECO:0000256" key="2">
    <source>
        <dbReference type="ARBA" id="ARBA00022475"/>
    </source>
</evidence>
<organism evidence="7">
    <name type="scientific">uncultured marine thaumarchaeote AD1000_96_F07</name>
    <dbReference type="NCBI Taxonomy" id="1455948"/>
    <lineage>
        <taxon>Archaea</taxon>
        <taxon>Nitrososphaerota</taxon>
        <taxon>environmental samples</taxon>
    </lineage>
</organism>
<evidence type="ECO:0000313" key="7">
    <source>
        <dbReference type="EMBL" id="AIE97306.1"/>
    </source>
</evidence>
<comment type="subcellular location">
    <subcellularLocation>
        <location evidence="1">Cell membrane</location>
        <topology evidence="1">Multi-pass membrane protein</topology>
    </subcellularLocation>
</comment>
<feature type="transmembrane region" description="Helical" evidence="6">
    <location>
        <begin position="338"/>
        <end position="357"/>
    </location>
</feature>
<protein>
    <recommendedName>
        <fullName evidence="8">Integral membrane protein</fullName>
    </recommendedName>
</protein>
<feature type="transmembrane region" description="Helical" evidence="6">
    <location>
        <begin position="140"/>
        <end position="164"/>
    </location>
</feature>
<dbReference type="Pfam" id="PF03706">
    <property type="entry name" value="LPG_synthase_TM"/>
    <property type="match status" value="1"/>
</dbReference>
<name>A0A075G5W0_9ARCH</name>
<evidence type="ECO:0000256" key="3">
    <source>
        <dbReference type="ARBA" id="ARBA00022692"/>
    </source>
</evidence>
<dbReference type="InterPro" id="IPR022791">
    <property type="entry name" value="L-PG_synthase/AglD"/>
</dbReference>
<dbReference type="GO" id="GO:0005886">
    <property type="term" value="C:plasma membrane"/>
    <property type="evidence" value="ECO:0007669"/>
    <property type="project" value="UniProtKB-SubCell"/>
</dbReference>
<feature type="transmembrane region" description="Helical" evidence="6">
    <location>
        <begin position="109"/>
        <end position="128"/>
    </location>
</feature>
<evidence type="ECO:0000256" key="1">
    <source>
        <dbReference type="ARBA" id="ARBA00004651"/>
    </source>
</evidence>
<keyword evidence="3 6" id="KW-0812">Transmembrane</keyword>
<feature type="transmembrane region" description="Helical" evidence="6">
    <location>
        <begin position="31"/>
        <end position="50"/>
    </location>
</feature>
<accession>A0A075G5W0</accession>
<dbReference type="AlphaFoldDB" id="A0A075G5W0"/>
<feature type="transmembrane region" description="Helical" evidence="6">
    <location>
        <begin position="170"/>
        <end position="193"/>
    </location>
</feature>
<proteinExistence type="predicted"/>
<reference evidence="7" key="1">
    <citation type="journal article" date="2014" name="Genome Biol. Evol.">
        <title>Pangenome evidence for extensive interdomain horizontal transfer affecting lineage core and shell genes in uncultured planktonic thaumarchaeota and euryarchaeota.</title>
        <authorList>
            <person name="Deschamps P."/>
            <person name="Zivanovic Y."/>
            <person name="Moreira D."/>
            <person name="Rodriguez-Valera F."/>
            <person name="Lopez-Garcia P."/>
        </authorList>
    </citation>
    <scope>NUCLEOTIDE SEQUENCE</scope>
</reference>
<sequence length="366" mass="39871">MPVTKITFNGSTKFLFYSLIFESLKISAMNWRLAVIPVTLIPIIIIAIQFDIEAEDIFAIGAIPFALAVLAIMTKLGLQGLKLAYIARTFLGPFDSIKRLTAMRVGSEFIKFTTPMFVGAEFAVIYYMTKKGISTSKASWVALLDIVTEVFAAGVLSIMAGILALAAGAYLVGAVVLGTSIPITGLWIVLFFMSSKRTFTLPRVISYIATTLGKERGQKYVKQTNGWIEEVCIMSRENLHSSKSKKVFTVGFFVSIVSWICYGISFLIIADGVGFAVEFFDSIMAVMGANAIANLPITVGGSGLAEFGIIAYINNLDPFNLSADVDPLQWNAVIGWRIATYYIPIAVTWILLVKLALSKISKPNSA</sequence>
<keyword evidence="2" id="KW-1003">Cell membrane</keyword>
<dbReference type="PANTHER" id="PTHR37693:SF1">
    <property type="entry name" value="INTEGRAL MEMBRANE PROTEIN"/>
    <property type="match status" value="1"/>
</dbReference>
<evidence type="ECO:0008006" key="8">
    <source>
        <dbReference type="Google" id="ProtNLM"/>
    </source>
</evidence>